<keyword evidence="1" id="KW-0175">Coiled coil</keyword>
<feature type="compositionally biased region" description="Basic and acidic residues" evidence="2">
    <location>
        <begin position="196"/>
        <end position="212"/>
    </location>
</feature>
<evidence type="ECO:0000313" key="3">
    <source>
        <dbReference type="EMBL" id="KAF9441053.1"/>
    </source>
</evidence>
<comment type="caution">
    <text evidence="3">The sequence shown here is derived from an EMBL/GenBank/DDBJ whole genome shotgun (WGS) entry which is preliminary data.</text>
</comment>
<feature type="region of interest" description="Disordered" evidence="2">
    <location>
        <begin position="149"/>
        <end position="212"/>
    </location>
</feature>
<accession>A0A9P6BX11</accession>
<evidence type="ECO:0000256" key="1">
    <source>
        <dbReference type="SAM" id="Coils"/>
    </source>
</evidence>
<evidence type="ECO:0000256" key="2">
    <source>
        <dbReference type="SAM" id="MobiDB-lite"/>
    </source>
</evidence>
<keyword evidence="4" id="KW-1185">Reference proteome</keyword>
<feature type="coiled-coil region" evidence="1">
    <location>
        <begin position="13"/>
        <end position="54"/>
    </location>
</feature>
<sequence length="212" mass="24142">MSNQNEPRNMLSITELQAQMEAKNREYEEWQAHCQAQLAEALQIEEERRQAEEVQKAEEQCCLAAEAEEQWLVAKVVAHKLEEAVQREWAAEERHKKQRVEKVKKGLSAGHAAELQEACRTNELLQELIKTMAGIKATQQEQLQVTQSTCHQGQAGLEDLESEESGDEFEEGASGDLEDGEEEEEEEEAEEEMEVEKEKEKASGEGREMEVN</sequence>
<organism evidence="3 4">
    <name type="scientific">Macrolepiota fuliginosa MF-IS2</name>
    <dbReference type="NCBI Taxonomy" id="1400762"/>
    <lineage>
        <taxon>Eukaryota</taxon>
        <taxon>Fungi</taxon>
        <taxon>Dikarya</taxon>
        <taxon>Basidiomycota</taxon>
        <taxon>Agaricomycotina</taxon>
        <taxon>Agaricomycetes</taxon>
        <taxon>Agaricomycetidae</taxon>
        <taxon>Agaricales</taxon>
        <taxon>Agaricineae</taxon>
        <taxon>Agaricaceae</taxon>
        <taxon>Macrolepiota</taxon>
    </lineage>
</organism>
<evidence type="ECO:0000313" key="4">
    <source>
        <dbReference type="Proteomes" id="UP000807342"/>
    </source>
</evidence>
<protein>
    <submittedName>
        <fullName evidence="3">Uncharacterized protein</fullName>
    </submittedName>
</protein>
<dbReference type="AlphaFoldDB" id="A0A9P6BX11"/>
<name>A0A9P6BX11_9AGAR</name>
<reference evidence="3" key="1">
    <citation type="submission" date="2020-11" db="EMBL/GenBank/DDBJ databases">
        <authorList>
            <consortium name="DOE Joint Genome Institute"/>
            <person name="Ahrendt S."/>
            <person name="Riley R."/>
            <person name="Andreopoulos W."/>
            <person name="Labutti K."/>
            <person name="Pangilinan J."/>
            <person name="Ruiz-Duenas F.J."/>
            <person name="Barrasa J.M."/>
            <person name="Sanchez-Garcia M."/>
            <person name="Camarero S."/>
            <person name="Miyauchi S."/>
            <person name="Serrano A."/>
            <person name="Linde D."/>
            <person name="Babiker R."/>
            <person name="Drula E."/>
            <person name="Ayuso-Fernandez I."/>
            <person name="Pacheco R."/>
            <person name="Padilla G."/>
            <person name="Ferreira P."/>
            <person name="Barriuso J."/>
            <person name="Kellner H."/>
            <person name="Castanera R."/>
            <person name="Alfaro M."/>
            <person name="Ramirez L."/>
            <person name="Pisabarro A.G."/>
            <person name="Kuo A."/>
            <person name="Tritt A."/>
            <person name="Lipzen A."/>
            <person name="He G."/>
            <person name="Yan M."/>
            <person name="Ng V."/>
            <person name="Cullen D."/>
            <person name="Martin F."/>
            <person name="Rosso M.-N."/>
            <person name="Henrissat B."/>
            <person name="Hibbett D."/>
            <person name="Martinez A.T."/>
            <person name="Grigoriev I.V."/>
        </authorList>
    </citation>
    <scope>NUCLEOTIDE SEQUENCE</scope>
    <source>
        <strain evidence="3">MF-IS2</strain>
    </source>
</reference>
<proteinExistence type="predicted"/>
<dbReference type="EMBL" id="MU152096">
    <property type="protein sequence ID" value="KAF9441053.1"/>
    <property type="molecule type" value="Genomic_DNA"/>
</dbReference>
<feature type="compositionally biased region" description="Acidic residues" evidence="2">
    <location>
        <begin position="158"/>
        <end position="195"/>
    </location>
</feature>
<gene>
    <name evidence="3" type="ORF">P691DRAFT_766826</name>
</gene>
<dbReference type="Proteomes" id="UP000807342">
    <property type="component" value="Unassembled WGS sequence"/>
</dbReference>